<name>A0AAV1IHZ8_9CHLO</name>
<keyword evidence="3" id="KW-0732">Signal</keyword>
<feature type="transmembrane region" description="Helical" evidence="2">
    <location>
        <begin position="81"/>
        <end position="98"/>
    </location>
</feature>
<evidence type="ECO:0000256" key="2">
    <source>
        <dbReference type="SAM" id="Phobius"/>
    </source>
</evidence>
<feature type="compositionally biased region" description="Low complexity" evidence="1">
    <location>
        <begin position="347"/>
        <end position="370"/>
    </location>
</feature>
<feature type="compositionally biased region" description="Gly residues" evidence="1">
    <location>
        <begin position="409"/>
        <end position="419"/>
    </location>
</feature>
<evidence type="ECO:0000256" key="1">
    <source>
        <dbReference type="SAM" id="MobiDB-lite"/>
    </source>
</evidence>
<organism evidence="4 5">
    <name type="scientific">Coccomyxa viridis</name>
    <dbReference type="NCBI Taxonomy" id="1274662"/>
    <lineage>
        <taxon>Eukaryota</taxon>
        <taxon>Viridiplantae</taxon>
        <taxon>Chlorophyta</taxon>
        <taxon>core chlorophytes</taxon>
        <taxon>Trebouxiophyceae</taxon>
        <taxon>Trebouxiophyceae incertae sedis</taxon>
        <taxon>Coccomyxaceae</taxon>
        <taxon>Coccomyxa</taxon>
    </lineage>
</organism>
<feature type="compositionally biased region" description="Low complexity" evidence="1">
    <location>
        <begin position="220"/>
        <end position="231"/>
    </location>
</feature>
<comment type="caution">
    <text evidence="4">The sequence shown here is derived from an EMBL/GenBank/DDBJ whole genome shotgun (WGS) entry which is preliminary data.</text>
</comment>
<accession>A0AAV1IHZ8</accession>
<keyword evidence="5" id="KW-1185">Reference proteome</keyword>
<feature type="compositionally biased region" description="Low complexity" evidence="1">
    <location>
        <begin position="239"/>
        <end position="306"/>
    </location>
</feature>
<feature type="region of interest" description="Disordered" evidence="1">
    <location>
        <begin position="217"/>
        <end position="471"/>
    </location>
</feature>
<protein>
    <submittedName>
        <fullName evidence="4">Uncharacterized protein</fullName>
    </submittedName>
</protein>
<evidence type="ECO:0000313" key="4">
    <source>
        <dbReference type="EMBL" id="CAK0786959.1"/>
    </source>
</evidence>
<gene>
    <name evidence="4" type="ORF">CVIRNUC_010173</name>
</gene>
<feature type="chain" id="PRO_5043718307" evidence="3">
    <location>
        <begin position="29"/>
        <end position="471"/>
    </location>
</feature>
<reference evidence="4 5" key="1">
    <citation type="submission" date="2023-10" db="EMBL/GenBank/DDBJ databases">
        <authorList>
            <person name="Maclean D."/>
            <person name="Macfadyen A."/>
        </authorList>
    </citation>
    <scope>NUCLEOTIDE SEQUENCE [LARGE SCALE GENOMIC DNA]</scope>
</reference>
<keyword evidence="2" id="KW-1133">Transmembrane helix</keyword>
<dbReference type="EMBL" id="CAUYUE010000016">
    <property type="protein sequence ID" value="CAK0786959.1"/>
    <property type="molecule type" value="Genomic_DNA"/>
</dbReference>
<sequence length="471" mass="46236">MRSLLKASGVAVLLAAVCLLAANGGVQASRMGAMRMLHHESGIGGCYAHNGNGIVVVNTVVFGFGGVVITDTTILTDGRDVYLEGGIVFGVVYGGIIFPPERAIFFPTAIVSVVVFGPVFAQSILIGPSGFFYFSQTIFYTRGGVRIFNPVGYRGSFYSSTGTELGSFSSGIPRITSTEVLQQNKIDTDVKPPQRTIMSPAAAGKQPISTAIGQKGVQVTPGAAPPTASAPDVAASEKGAAQPPSALSSPPSSAASPPMSGQSPISQAPGSGPASPMPSDASPPSNMSPAPQSPPAAASPSDAPVSPVSPPVSPAMNSNSPADPSGSPSPTYSPENSPASPSPMPANSPMQTATPSFSPSSYAPAQPSAPMNTPPSYSPQQTMMPSYSPPSGQGSGSGSGPSSYESNGSGNGGNSGSGSGQSSDSGSGSSSYGSSGGSSSSSNGSSGGASATNTGSGSGSSSGSDLGGLFG</sequence>
<keyword evidence="2" id="KW-0812">Transmembrane</keyword>
<evidence type="ECO:0000256" key="3">
    <source>
        <dbReference type="SAM" id="SignalP"/>
    </source>
</evidence>
<proteinExistence type="predicted"/>
<dbReference type="Proteomes" id="UP001314263">
    <property type="component" value="Unassembled WGS sequence"/>
</dbReference>
<feature type="signal peptide" evidence="3">
    <location>
        <begin position="1"/>
        <end position="28"/>
    </location>
</feature>
<feature type="transmembrane region" description="Helical" evidence="2">
    <location>
        <begin position="52"/>
        <end position="69"/>
    </location>
</feature>
<feature type="compositionally biased region" description="Gly residues" evidence="1">
    <location>
        <begin position="456"/>
        <end position="471"/>
    </location>
</feature>
<feature type="compositionally biased region" description="Low complexity" evidence="1">
    <location>
        <begin position="420"/>
        <end position="455"/>
    </location>
</feature>
<keyword evidence="2" id="KW-0472">Membrane</keyword>
<feature type="transmembrane region" description="Helical" evidence="2">
    <location>
        <begin position="104"/>
        <end position="126"/>
    </location>
</feature>
<dbReference type="AlphaFoldDB" id="A0AAV1IHZ8"/>
<evidence type="ECO:0000313" key="5">
    <source>
        <dbReference type="Proteomes" id="UP001314263"/>
    </source>
</evidence>